<keyword evidence="4 7" id="KW-0812">Transmembrane</keyword>
<feature type="transmembrane region" description="Helical" evidence="7">
    <location>
        <begin position="223"/>
        <end position="248"/>
    </location>
</feature>
<dbReference type="PANTHER" id="PTHR43744">
    <property type="entry name" value="ABC TRANSPORTER PERMEASE PROTEIN MG189-RELATED-RELATED"/>
    <property type="match status" value="1"/>
</dbReference>
<evidence type="ECO:0000313" key="10">
    <source>
        <dbReference type="EMBL" id="CAB4978733.1"/>
    </source>
</evidence>
<name>A0A6J7MJU4_9ZZZZ</name>
<dbReference type="PANTHER" id="PTHR43744:SF8">
    <property type="entry name" value="SN-GLYCEROL-3-PHOSPHATE TRANSPORT SYSTEM PERMEASE PROTEIN UGPE"/>
    <property type="match status" value="1"/>
</dbReference>
<feature type="transmembrane region" description="Helical" evidence="7">
    <location>
        <begin position="117"/>
        <end position="141"/>
    </location>
</feature>
<dbReference type="PROSITE" id="PS50928">
    <property type="entry name" value="ABC_TM1"/>
    <property type="match status" value="1"/>
</dbReference>
<dbReference type="Pfam" id="PF00528">
    <property type="entry name" value="BPD_transp_1"/>
    <property type="match status" value="1"/>
</dbReference>
<keyword evidence="3" id="KW-1003">Cell membrane</keyword>
<comment type="subcellular location">
    <subcellularLocation>
        <location evidence="1">Cell membrane</location>
        <topology evidence="1">Multi-pass membrane protein</topology>
    </subcellularLocation>
</comment>
<dbReference type="EMBL" id="CAFBQW010000009">
    <property type="protein sequence ID" value="CAB5060584.1"/>
    <property type="molecule type" value="Genomic_DNA"/>
</dbReference>
<dbReference type="SUPFAM" id="SSF161098">
    <property type="entry name" value="MetI-like"/>
    <property type="match status" value="1"/>
</dbReference>
<dbReference type="EMBL" id="CAFBOG010000068">
    <property type="protein sequence ID" value="CAB4978733.1"/>
    <property type="molecule type" value="Genomic_DNA"/>
</dbReference>
<keyword evidence="2" id="KW-0813">Transport</keyword>
<evidence type="ECO:0000313" key="9">
    <source>
        <dbReference type="EMBL" id="CAB4797101.1"/>
    </source>
</evidence>
<evidence type="ECO:0000256" key="5">
    <source>
        <dbReference type="ARBA" id="ARBA00022989"/>
    </source>
</evidence>
<dbReference type="GO" id="GO:0005886">
    <property type="term" value="C:plasma membrane"/>
    <property type="evidence" value="ECO:0007669"/>
    <property type="project" value="UniProtKB-SubCell"/>
</dbReference>
<dbReference type="Gene3D" id="1.10.3720.10">
    <property type="entry name" value="MetI-like"/>
    <property type="match status" value="1"/>
</dbReference>
<dbReference type="CDD" id="cd06261">
    <property type="entry name" value="TM_PBP2"/>
    <property type="match status" value="1"/>
</dbReference>
<feature type="domain" description="ABC transmembrane type-1" evidence="8">
    <location>
        <begin position="113"/>
        <end position="302"/>
    </location>
</feature>
<evidence type="ECO:0000256" key="3">
    <source>
        <dbReference type="ARBA" id="ARBA00022475"/>
    </source>
</evidence>
<feature type="transmembrane region" description="Helical" evidence="7">
    <location>
        <begin position="283"/>
        <end position="302"/>
    </location>
</feature>
<evidence type="ECO:0000256" key="1">
    <source>
        <dbReference type="ARBA" id="ARBA00004651"/>
    </source>
</evidence>
<evidence type="ECO:0000256" key="6">
    <source>
        <dbReference type="ARBA" id="ARBA00023136"/>
    </source>
</evidence>
<protein>
    <submittedName>
        <fullName evidence="10">Unannotated protein</fullName>
    </submittedName>
</protein>
<organism evidence="10">
    <name type="scientific">freshwater metagenome</name>
    <dbReference type="NCBI Taxonomy" id="449393"/>
    <lineage>
        <taxon>unclassified sequences</taxon>
        <taxon>metagenomes</taxon>
        <taxon>ecological metagenomes</taxon>
    </lineage>
</organism>
<evidence type="ECO:0000256" key="2">
    <source>
        <dbReference type="ARBA" id="ARBA00022448"/>
    </source>
</evidence>
<evidence type="ECO:0000256" key="7">
    <source>
        <dbReference type="SAM" id="Phobius"/>
    </source>
</evidence>
<dbReference type="GO" id="GO:0055085">
    <property type="term" value="P:transmembrane transport"/>
    <property type="evidence" value="ECO:0007669"/>
    <property type="project" value="InterPro"/>
</dbReference>
<dbReference type="AlphaFoldDB" id="A0A6J7MJU4"/>
<feature type="transmembrane region" description="Helical" evidence="7">
    <location>
        <begin position="148"/>
        <end position="172"/>
    </location>
</feature>
<dbReference type="InterPro" id="IPR035906">
    <property type="entry name" value="MetI-like_sf"/>
</dbReference>
<feature type="transmembrane region" description="Helical" evidence="7">
    <location>
        <begin position="55"/>
        <end position="73"/>
    </location>
</feature>
<evidence type="ECO:0000256" key="4">
    <source>
        <dbReference type="ARBA" id="ARBA00022692"/>
    </source>
</evidence>
<accession>A0A6J7MJU4</accession>
<dbReference type="InterPro" id="IPR000515">
    <property type="entry name" value="MetI-like"/>
</dbReference>
<gene>
    <name evidence="9" type="ORF">UFOPK3046_00313</name>
    <name evidence="10" type="ORF">UFOPK3914_00902</name>
    <name evidence="11" type="ORF">UFOPK4354_00153</name>
</gene>
<evidence type="ECO:0000313" key="11">
    <source>
        <dbReference type="EMBL" id="CAB5060584.1"/>
    </source>
</evidence>
<reference evidence="10" key="1">
    <citation type="submission" date="2020-05" db="EMBL/GenBank/DDBJ databases">
        <authorList>
            <person name="Chiriac C."/>
            <person name="Salcher M."/>
            <person name="Ghai R."/>
            <person name="Kavagutti S V."/>
        </authorList>
    </citation>
    <scope>NUCLEOTIDE SEQUENCE</scope>
</reference>
<evidence type="ECO:0000259" key="8">
    <source>
        <dbReference type="PROSITE" id="PS50928"/>
    </source>
</evidence>
<keyword evidence="6 7" id="KW-0472">Membrane</keyword>
<keyword evidence="5 7" id="KW-1133">Transmembrane helix</keyword>
<feature type="transmembrane region" description="Helical" evidence="7">
    <location>
        <begin position="184"/>
        <end position="202"/>
    </location>
</feature>
<proteinExistence type="predicted"/>
<dbReference type="EMBL" id="CAFAAQ010000015">
    <property type="protein sequence ID" value="CAB4797101.1"/>
    <property type="molecule type" value="Genomic_DNA"/>
</dbReference>
<sequence length="317" mass="34530">MATDPTVSAANEQNRLNQTAEKIVDPLVPAPYDNDKAVQPPRSGLRNAVATTTTYLVLTALSVIVLFPIYMLLLRALSSPLKYISAGQPLYPVSIEWDVFNRAFGQASLGRSMGLSFVVTFVIVIAQVLTSVLAAYAFAFLEFPLKKLAFVLVIGTLLLPIEVTLIANVEIIRKLHLLNSVPGLTFPFLVTAIGIFLIRQGFLGIPRDLRDASELDGYGHLRFLFKVAMPMSKAIIGSFIVIAFLGAWNQYVWPRFATDRGAWQTVQVALRTIGSENPGELNLGFAAAIVASLPLLALLIFFQRQIVRGLTAGAVKG</sequence>